<accession>A0A218YXP3</accession>
<gene>
    <name evidence="2" type="ORF">B2J93_6024</name>
</gene>
<evidence type="ECO:0000256" key="1">
    <source>
        <dbReference type="SAM" id="MobiDB-lite"/>
    </source>
</evidence>
<feature type="region of interest" description="Disordered" evidence="1">
    <location>
        <begin position="58"/>
        <end position="181"/>
    </location>
</feature>
<organism evidence="2 3">
    <name type="scientific">Diplocarpon coronariae</name>
    <dbReference type="NCBI Taxonomy" id="2795749"/>
    <lineage>
        <taxon>Eukaryota</taxon>
        <taxon>Fungi</taxon>
        <taxon>Dikarya</taxon>
        <taxon>Ascomycota</taxon>
        <taxon>Pezizomycotina</taxon>
        <taxon>Leotiomycetes</taxon>
        <taxon>Helotiales</taxon>
        <taxon>Drepanopezizaceae</taxon>
        <taxon>Diplocarpon</taxon>
    </lineage>
</organism>
<dbReference type="AlphaFoldDB" id="A0A218YXP3"/>
<feature type="compositionally biased region" description="Polar residues" evidence="1">
    <location>
        <begin position="155"/>
        <end position="164"/>
    </location>
</feature>
<dbReference type="InParanoid" id="A0A218YXP3"/>
<dbReference type="EMBL" id="MZNU01000317">
    <property type="protein sequence ID" value="OWP00587.1"/>
    <property type="molecule type" value="Genomic_DNA"/>
</dbReference>
<name>A0A218YXP3_9HELO</name>
<comment type="caution">
    <text evidence="2">The sequence shown here is derived from an EMBL/GenBank/DDBJ whole genome shotgun (WGS) entry which is preliminary data.</text>
</comment>
<reference evidence="2 3" key="1">
    <citation type="submission" date="2017-04" db="EMBL/GenBank/DDBJ databases">
        <title>Draft genome sequence of Marssonina coronaria NL1: causal agent of apple blotch.</title>
        <authorList>
            <person name="Cheng Q."/>
        </authorList>
    </citation>
    <scope>NUCLEOTIDE SEQUENCE [LARGE SCALE GENOMIC DNA]</scope>
    <source>
        <strain evidence="2 3">NL1</strain>
    </source>
</reference>
<dbReference type="Proteomes" id="UP000242519">
    <property type="component" value="Unassembled WGS sequence"/>
</dbReference>
<sequence length="197" mass="20706">MPVFPGDFLPDDVPVRTLDASQLEAARGNARVTNQGSIAQSVARTDARPRISWACTEDSSPHVTTLETRRRLHRQPPPLPGVASAPSRCPDASAPSLPLTPPHMPLPSPPDGGFHAAKISSAPGARLTRRRRDDEASLPAGSGDSLAWLGARMPSANTDPTDSESGASGGRSAAPTPPGLEAYLARRLSVRRPLHPS</sequence>
<evidence type="ECO:0000313" key="3">
    <source>
        <dbReference type="Proteomes" id="UP000242519"/>
    </source>
</evidence>
<protein>
    <submittedName>
        <fullName evidence="2">Uncharacterized protein</fullName>
    </submittedName>
</protein>
<feature type="compositionally biased region" description="Pro residues" evidence="1">
    <location>
        <begin position="98"/>
        <end position="110"/>
    </location>
</feature>
<proteinExistence type="predicted"/>
<keyword evidence="3" id="KW-1185">Reference proteome</keyword>
<evidence type="ECO:0000313" key="2">
    <source>
        <dbReference type="EMBL" id="OWP00587.1"/>
    </source>
</evidence>